<reference evidence="3 4" key="1">
    <citation type="submission" date="2019-05" db="EMBL/GenBank/DDBJ databases">
        <title>Emergence of the Ug99 lineage of the wheat stem rust pathogen through somatic hybridization.</title>
        <authorList>
            <person name="Li F."/>
            <person name="Upadhyaya N.M."/>
            <person name="Sperschneider J."/>
            <person name="Matny O."/>
            <person name="Nguyen-Phuc H."/>
            <person name="Mago R."/>
            <person name="Raley C."/>
            <person name="Miller M.E."/>
            <person name="Silverstein K.A.T."/>
            <person name="Henningsen E."/>
            <person name="Hirsch C.D."/>
            <person name="Visser B."/>
            <person name="Pretorius Z.A."/>
            <person name="Steffenson B.J."/>
            <person name="Schwessinger B."/>
            <person name="Dodds P.N."/>
            <person name="Figueroa M."/>
        </authorList>
    </citation>
    <scope>NUCLEOTIDE SEQUENCE [LARGE SCALE GENOMIC DNA]</scope>
    <source>
        <strain evidence="2">21-0</strain>
        <strain evidence="1 4">Ug99</strain>
    </source>
</reference>
<comment type="caution">
    <text evidence="2">The sequence shown here is derived from an EMBL/GenBank/DDBJ whole genome shotgun (WGS) entry which is preliminary data.</text>
</comment>
<evidence type="ECO:0000313" key="2">
    <source>
        <dbReference type="EMBL" id="KAA1094941.1"/>
    </source>
</evidence>
<sequence length="92" mass="9586">MPPLSPSPFLWNHNYLGTPTGSTESGARAVSQSYSNGSAQTTTASQSSKILMLLIPPAPSLSQAIGVFFFLACVLDGEFSASWAGMESLLGC</sequence>
<proteinExistence type="predicted"/>
<keyword evidence="3" id="KW-1185">Reference proteome</keyword>
<accession>A0A5B0P0A2</accession>
<dbReference type="Proteomes" id="UP000325313">
    <property type="component" value="Unassembled WGS sequence"/>
</dbReference>
<gene>
    <name evidence="2" type="ORF">PGT21_033144</name>
    <name evidence="1" type="ORF">PGTUg99_009931</name>
</gene>
<name>A0A5B0P0A2_PUCGR</name>
<evidence type="ECO:0000313" key="4">
    <source>
        <dbReference type="Proteomes" id="UP000325313"/>
    </source>
</evidence>
<organism evidence="2 3">
    <name type="scientific">Puccinia graminis f. sp. tritici</name>
    <dbReference type="NCBI Taxonomy" id="56615"/>
    <lineage>
        <taxon>Eukaryota</taxon>
        <taxon>Fungi</taxon>
        <taxon>Dikarya</taxon>
        <taxon>Basidiomycota</taxon>
        <taxon>Pucciniomycotina</taxon>
        <taxon>Pucciniomycetes</taxon>
        <taxon>Pucciniales</taxon>
        <taxon>Pucciniaceae</taxon>
        <taxon>Puccinia</taxon>
    </lineage>
</organism>
<protein>
    <submittedName>
        <fullName evidence="2">Uncharacterized protein</fullName>
    </submittedName>
</protein>
<dbReference type="AlphaFoldDB" id="A0A5B0P0A2"/>
<evidence type="ECO:0000313" key="1">
    <source>
        <dbReference type="EMBL" id="KAA1065242.1"/>
    </source>
</evidence>
<dbReference type="Proteomes" id="UP000324748">
    <property type="component" value="Unassembled WGS sequence"/>
</dbReference>
<dbReference type="EMBL" id="VDEP01000511">
    <property type="protein sequence ID" value="KAA1065242.1"/>
    <property type="molecule type" value="Genomic_DNA"/>
</dbReference>
<evidence type="ECO:0000313" key="3">
    <source>
        <dbReference type="Proteomes" id="UP000324748"/>
    </source>
</evidence>
<dbReference type="EMBL" id="VSWC01000079">
    <property type="protein sequence ID" value="KAA1094941.1"/>
    <property type="molecule type" value="Genomic_DNA"/>
</dbReference>